<name>G3HA48_CRIGR</name>
<sequence length="79" mass="8996">MEKCPQDPWTSLQLITSGQTISRLHPVPGSHDLLWIYLIWHSSLSQGQKLGGNSHGLLQLDPRGQRCLQLVTPYKYMLK</sequence>
<organism evidence="1 2">
    <name type="scientific">Cricetulus griseus</name>
    <name type="common">Chinese hamster</name>
    <name type="synonym">Cricetulus barabensis griseus</name>
    <dbReference type="NCBI Taxonomy" id="10029"/>
    <lineage>
        <taxon>Eukaryota</taxon>
        <taxon>Metazoa</taxon>
        <taxon>Chordata</taxon>
        <taxon>Craniata</taxon>
        <taxon>Vertebrata</taxon>
        <taxon>Euteleostomi</taxon>
        <taxon>Mammalia</taxon>
        <taxon>Eutheria</taxon>
        <taxon>Euarchontoglires</taxon>
        <taxon>Glires</taxon>
        <taxon>Rodentia</taxon>
        <taxon>Myomorpha</taxon>
        <taxon>Muroidea</taxon>
        <taxon>Cricetidae</taxon>
        <taxon>Cricetinae</taxon>
        <taxon>Cricetulus</taxon>
    </lineage>
</organism>
<evidence type="ECO:0000313" key="1">
    <source>
        <dbReference type="EMBL" id="EGW01860.1"/>
    </source>
</evidence>
<dbReference type="EMBL" id="JH000243">
    <property type="protein sequence ID" value="EGW01860.1"/>
    <property type="molecule type" value="Genomic_DNA"/>
</dbReference>
<accession>G3HA48</accession>
<dbReference type="AlphaFoldDB" id="G3HA48"/>
<evidence type="ECO:0000313" key="2">
    <source>
        <dbReference type="Proteomes" id="UP000001075"/>
    </source>
</evidence>
<proteinExistence type="predicted"/>
<protein>
    <submittedName>
        <fullName evidence="1">Uncharacterized protein</fullName>
    </submittedName>
</protein>
<gene>
    <name evidence="1" type="ORF">I79_007290</name>
</gene>
<dbReference type="InParanoid" id="G3HA48"/>
<reference evidence="2" key="1">
    <citation type="journal article" date="2011" name="Nat. Biotechnol.">
        <title>The genomic sequence of the Chinese hamster ovary (CHO)-K1 cell line.</title>
        <authorList>
            <person name="Xu X."/>
            <person name="Nagarajan H."/>
            <person name="Lewis N.E."/>
            <person name="Pan S."/>
            <person name="Cai Z."/>
            <person name="Liu X."/>
            <person name="Chen W."/>
            <person name="Xie M."/>
            <person name="Wang W."/>
            <person name="Hammond S."/>
            <person name="Andersen M.R."/>
            <person name="Neff N."/>
            <person name="Passarelli B."/>
            <person name="Koh W."/>
            <person name="Fan H.C."/>
            <person name="Wang J."/>
            <person name="Gui Y."/>
            <person name="Lee K.H."/>
            <person name="Betenbaugh M.J."/>
            <person name="Quake S.R."/>
            <person name="Famili I."/>
            <person name="Palsson B.O."/>
            <person name="Wang J."/>
        </authorList>
    </citation>
    <scope>NUCLEOTIDE SEQUENCE [LARGE SCALE GENOMIC DNA]</scope>
    <source>
        <strain evidence="2">CHO K1 cell line</strain>
    </source>
</reference>
<dbReference type="Proteomes" id="UP000001075">
    <property type="component" value="Unassembled WGS sequence"/>
</dbReference>